<protein>
    <submittedName>
        <fullName evidence="2">SCO family protein</fullName>
    </submittedName>
</protein>
<reference evidence="2 3" key="1">
    <citation type="submission" date="2021-08" db="EMBL/GenBank/DDBJ databases">
        <title>Devosia salina sp. nov., isolated from the South China Sea sediment.</title>
        <authorList>
            <person name="Zhou Z."/>
        </authorList>
    </citation>
    <scope>NUCLEOTIDE SEQUENCE [LARGE SCALE GENOMIC DNA]</scope>
    <source>
        <strain evidence="2 3">SCS-3</strain>
    </source>
</reference>
<dbReference type="PANTHER" id="PTHR12151:SF25">
    <property type="entry name" value="LINALOOL DEHYDRATASE_ISOMERASE DOMAIN-CONTAINING PROTEIN"/>
    <property type="match status" value="1"/>
</dbReference>
<evidence type="ECO:0000313" key="2">
    <source>
        <dbReference type="EMBL" id="QYO76577.1"/>
    </source>
</evidence>
<proteinExistence type="inferred from homology"/>
<dbReference type="InterPro" id="IPR036249">
    <property type="entry name" value="Thioredoxin-like_sf"/>
</dbReference>
<dbReference type="Pfam" id="PF02630">
    <property type="entry name" value="SCO1-SenC"/>
    <property type="match status" value="1"/>
</dbReference>
<evidence type="ECO:0000256" key="1">
    <source>
        <dbReference type="ARBA" id="ARBA00010996"/>
    </source>
</evidence>
<dbReference type="SUPFAM" id="SSF52833">
    <property type="entry name" value="Thioredoxin-like"/>
    <property type="match status" value="1"/>
</dbReference>
<sequence>MKSLRVLRIVLWALVLVVGAGAAYLFLSARNAPVDAGPAVYATPFTLIDQDGNEVTEADFLGKPSAWFYGFTHCPDVCPTTLSEMSALLEALGPDADRLQAVFVSIDPERDDVATMKDYVEYFDDRIVGDRIVGLTGSLENVSAMAKARYIFFEKVPLEGGDYTMEHSASVHLADAGGSFFGTLDGEEPFDTRLQKLRRLIE</sequence>
<dbReference type="EMBL" id="CP080590">
    <property type="protein sequence ID" value="QYO76577.1"/>
    <property type="molecule type" value="Genomic_DNA"/>
</dbReference>
<comment type="similarity">
    <text evidence="1">Belongs to the SCO1/2 family.</text>
</comment>
<evidence type="ECO:0000313" key="3">
    <source>
        <dbReference type="Proteomes" id="UP000825799"/>
    </source>
</evidence>
<organism evidence="2 3">
    <name type="scientific">Devosia salina</name>
    <dbReference type="NCBI Taxonomy" id="2860336"/>
    <lineage>
        <taxon>Bacteria</taxon>
        <taxon>Pseudomonadati</taxon>
        <taxon>Pseudomonadota</taxon>
        <taxon>Alphaproteobacteria</taxon>
        <taxon>Hyphomicrobiales</taxon>
        <taxon>Devosiaceae</taxon>
        <taxon>Devosia</taxon>
    </lineage>
</organism>
<dbReference type="CDD" id="cd02968">
    <property type="entry name" value="SCO"/>
    <property type="match status" value="1"/>
</dbReference>
<dbReference type="RefSeq" id="WP_220305058.1">
    <property type="nucleotide sequence ID" value="NZ_CP080590.1"/>
</dbReference>
<name>A0ABX8WGH7_9HYPH</name>
<accession>A0ABX8WGH7</accession>
<dbReference type="PANTHER" id="PTHR12151">
    <property type="entry name" value="ELECTRON TRANSPORT PROTIN SCO1/SENC FAMILY MEMBER"/>
    <property type="match status" value="1"/>
</dbReference>
<dbReference type="InterPro" id="IPR003782">
    <property type="entry name" value="SCO1/SenC"/>
</dbReference>
<dbReference type="Proteomes" id="UP000825799">
    <property type="component" value="Chromosome"/>
</dbReference>
<keyword evidence="3" id="KW-1185">Reference proteome</keyword>
<dbReference type="Gene3D" id="3.40.30.10">
    <property type="entry name" value="Glutaredoxin"/>
    <property type="match status" value="1"/>
</dbReference>
<gene>
    <name evidence="2" type="ORF">K1X15_18620</name>
</gene>